<evidence type="ECO:0000259" key="7">
    <source>
        <dbReference type="PROSITE" id="PS50913"/>
    </source>
</evidence>
<dbReference type="PANTHER" id="PTHR23157:SF25">
    <property type="entry name" value="GRIP AND COILED-COIL DOMAIN-CONTAINING PROTEIN 1"/>
    <property type="match status" value="1"/>
</dbReference>
<evidence type="ECO:0000256" key="3">
    <source>
        <dbReference type="ARBA" id="ARBA00022490"/>
    </source>
</evidence>
<feature type="coiled-coil region" evidence="6">
    <location>
        <begin position="132"/>
        <end position="212"/>
    </location>
</feature>
<evidence type="ECO:0000256" key="5">
    <source>
        <dbReference type="ARBA" id="ARBA00023136"/>
    </source>
</evidence>
<feature type="coiled-coil region" evidence="6">
    <location>
        <begin position="6"/>
        <end position="54"/>
    </location>
</feature>
<dbReference type="PANTHER" id="PTHR23157">
    <property type="entry name" value="GRIP AND COILED-COIL DOMAIN-CONTAINING PROTEIN 1"/>
    <property type="match status" value="1"/>
</dbReference>
<organism evidence="8">
    <name type="scientific">Hydra vulgaris</name>
    <name type="common">Hydra</name>
    <name type="synonym">Hydra attenuata</name>
    <dbReference type="NCBI Taxonomy" id="6087"/>
    <lineage>
        <taxon>Eukaryota</taxon>
        <taxon>Metazoa</taxon>
        <taxon>Cnidaria</taxon>
        <taxon>Hydrozoa</taxon>
        <taxon>Hydroidolina</taxon>
        <taxon>Anthoathecata</taxon>
        <taxon>Aplanulata</taxon>
        <taxon>Hydridae</taxon>
        <taxon>Hydra</taxon>
    </lineage>
</organism>
<evidence type="ECO:0000256" key="2">
    <source>
        <dbReference type="ARBA" id="ARBA00004496"/>
    </source>
</evidence>
<evidence type="ECO:0000313" key="8">
    <source>
        <dbReference type="EMBL" id="CDG68174.1"/>
    </source>
</evidence>
<gene>
    <name evidence="8" type="primary">GCC1</name>
</gene>
<comment type="subcellular location">
    <subcellularLocation>
        <location evidence="2">Cytoplasm</location>
    </subcellularLocation>
    <subcellularLocation>
        <location evidence="1">Endomembrane system</location>
        <topology evidence="1">Peripheral membrane protein</topology>
    </subcellularLocation>
</comment>
<dbReference type="InterPro" id="IPR000237">
    <property type="entry name" value="GRIP_dom"/>
</dbReference>
<name>T2M7T7_HYDVU</name>
<feature type="domain" description="GRIP" evidence="7">
    <location>
        <begin position="610"/>
        <end position="660"/>
    </location>
</feature>
<keyword evidence="3" id="KW-0963">Cytoplasm</keyword>
<protein>
    <submittedName>
        <fullName evidence="8">GRIP and coiled-coil domain-containing protein 1</fullName>
    </submittedName>
</protein>
<feature type="coiled-coil region" evidence="6">
    <location>
        <begin position="561"/>
        <end position="616"/>
    </location>
</feature>
<feature type="coiled-coil region" evidence="6">
    <location>
        <begin position="462"/>
        <end position="489"/>
    </location>
</feature>
<keyword evidence="5" id="KW-0472">Membrane</keyword>
<dbReference type="Pfam" id="PF01465">
    <property type="entry name" value="GRIP"/>
    <property type="match status" value="1"/>
</dbReference>
<dbReference type="SMART" id="SM00755">
    <property type="entry name" value="Grip"/>
    <property type="match status" value="1"/>
</dbReference>
<dbReference type="PROSITE" id="PS50913">
    <property type="entry name" value="GRIP"/>
    <property type="match status" value="1"/>
</dbReference>
<dbReference type="EMBL" id="HAAD01001942">
    <property type="protein sequence ID" value="CDG68174.1"/>
    <property type="molecule type" value="mRNA"/>
</dbReference>
<dbReference type="InterPro" id="IPR051952">
    <property type="entry name" value="Golgi-autophagy_related"/>
</dbReference>
<sequence>MEKFSKNELIKNCEKYQSKLQRYEVRFAALVDAYKNLTEEKNVLESTLKTLSAKPSPKKCLLKKSSIASNFSDPLGVSSDNLNGSSDNTIEDEATQDIAEEKIAALSSALQSVTEAKAKMEASFQADKKLTLAEHTNRLSEVELETQKAYNQVNELKLKLRTEQQEREKEQEVYSSMLKELQSLLNVEKLEKEQLRMQLSEVNTTLKKSQKQVCDYEEKIQKLTVDFKNIQSIEDNMGDSTLKNTLNDLAKQLELIKKEKAEDLSVEKQRANKAEDMLKLRQQLDEKRIAELELRISELSEVVGNYDQIHQQDQQIICQLRERLETLNDKNPSYHSDEKKIIELEEQIVRLKSLLKSSSVKSQTDIEDNFKEDTKLLLCQTEYKQLKDEFELYKKKQSLSSHPSKDKNDELLQKIVEYKKKIDYLESNNEQLVLKNNLEEKEHLRIVSTLQIQFTKLEEDCLQKIEQLKVEHLKNIELIENELKKQRIRTLDLLAEKDIEIDRLREKQYENEYLLQQTPKSQEVFKFPEFKEKSVIDEMLQNSPTMSPTKRATMVHYTELLEQQRIDLSSYRAQLEDVKNALKDSERREDQLVQQMHLLKEEIRSLERSRSRESANLEYLKNICLQYMLSDCPSKRKQMARAIATILYFSPSEIATIDTQLKNGW</sequence>
<dbReference type="Gene3D" id="1.10.220.60">
    <property type="entry name" value="GRIP domain"/>
    <property type="match status" value="1"/>
</dbReference>
<evidence type="ECO:0000256" key="4">
    <source>
        <dbReference type="ARBA" id="ARBA00023054"/>
    </source>
</evidence>
<reference evidence="8" key="1">
    <citation type="journal article" date="2013" name="Genome Biol. Evol.">
        <title>Punctuated emergences of genetic and phenotypic innovations in eumetazoan, bilaterian, euteleostome, and hominidae ancestors.</title>
        <authorList>
            <person name="Wenger Y."/>
            <person name="Galliot B."/>
        </authorList>
    </citation>
    <scope>NUCLEOTIDE SEQUENCE</scope>
    <source>
        <tissue evidence="8">Whole animals</tissue>
    </source>
</reference>
<feature type="coiled-coil region" evidence="6">
    <location>
        <begin position="408"/>
        <end position="435"/>
    </location>
</feature>
<dbReference type="OrthoDB" id="9898580at2759"/>
<evidence type="ECO:0000256" key="1">
    <source>
        <dbReference type="ARBA" id="ARBA00004184"/>
    </source>
</evidence>
<proteinExistence type="evidence at transcript level"/>
<dbReference type="GO" id="GO:0005794">
    <property type="term" value="C:Golgi apparatus"/>
    <property type="evidence" value="ECO:0007669"/>
    <property type="project" value="TreeGrafter"/>
</dbReference>
<accession>T2M7T7</accession>
<evidence type="ECO:0000256" key="6">
    <source>
        <dbReference type="SAM" id="Coils"/>
    </source>
</evidence>
<keyword evidence="4 6" id="KW-0175">Coiled coil</keyword>
<dbReference type="GeneID" id="100213243"/>
<dbReference type="AlphaFoldDB" id="T2M7T7"/>